<dbReference type="InterPro" id="IPR036621">
    <property type="entry name" value="Anticodon-bd_dom_sf"/>
</dbReference>
<comment type="catalytic activity">
    <reaction evidence="13">
        <text>tRNA(Gly) + glycine + ATP = glycyl-tRNA(Gly) + AMP + diphosphate</text>
        <dbReference type="Rhea" id="RHEA:16013"/>
        <dbReference type="Rhea" id="RHEA-COMP:9664"/>
        <dbReference type="Rhea" id="RHEA-COMP:9683"/>
        <dbReference type="ChEBI" id="CHEBI:30616"/>
        <dbReference type="ChEBI" id="CHEBI:33019"/>
        <dbReference type="ChEBI" id="CHEBI:57305"/>
        <dbReference type="ChEBI" id="CHEBI:78442"/>
        <dbReference type="ChEBI" id="CHEBI:78522"/>
        <dbReference type="ChEBI" id="CHEBI:456215"/>
        <dbReference type="EC" id="6.1.1.14"/>
    </reaction>
</comment>
<dbReference type="FunFam" id="3.30.40.230:FF:000001">
    <property type="entry name" value="Glycine--tRNA ligase"/>
    <property type="match status" value="1"/>
</dbReference>
<dbReference type="NCBIfam" id="NF003211">
    <property type="entry name" value="PRK04173.1"/>
    <property type="match status" value="1"/>
</dbReference>
<dbReference type="Pfam" id="PF03129">
    <property type="entry name" value="HGTP_anticodon"/>
    <property type="match status" value="1"/>
</dbReference>
<dbReference type="Pfam" id="PF00587">
    <property type="entry name" value="tRNA-synt_2b"/>
    <property type="match status" value="1"/>
</dbReference>
<evidence type="ECO:0000256" key="5">
    <source>
        <dbReference type="ARBA" id="ARBA00022490"/>
    </source>
</evidence>
<comment type="similarity">
    <text evidence="2">Belongs to the class-II aminoacyl-tRNA synthetase family.</text>
</comment>
<evidence type="ECO:0000256" key="7">
    <source>
        <dbReference type="ARBA" id="ARBA00022679"/>
    </source>
</evidence>
<evidence type="ECO:0000256" key="11">
    <source>
        <dbReference type="ARBA" id="ARBA00023146"/>
    </source>
</evidence>
<evidence type="ECO:0000313" key="17">
    <source>
        <dbReference type="EMBL" id="CAE6224862.1"/>
    </source>
</evidence>
<dbReference type="EC" id="6.1.1.14" evidence="4"/>
<dbReference type="Gene3D" id="3.40.50.800">
    <property type="entry name" value="Anticodon-binding domain"/>
    <property type="match status" value="1"/>
</dbReference>
<dbReference type="EMBL" id="LR999458">
    <property type="protein sequence ID" value="CAE6224862.1"/>
    <property type="molecule type" value="Genomic_DNA"/>
</dbReference>
<reference evidence="17" key="1">
    <citation type="submission" date="2021-01" db="EMBL/GenBank/DDBJ databases">
        <authorList>
            <person name="Bezrukov I."/>
        </authorList>
    </citation>
    <scope>NUCLEOTIDE SEQUENCE</scope>
</reference>
<dbReference type="PRINTS" id="PR01043">
    <property type="entry name" value="TRNASYNTHGLY"/>
</dbReference>
<proteinExistence type="inferred from homology"/>
<keyword evidence="7" id="KW-0808">Transferase</keyword>
<dbReference type="GO" id="GO:0005524">
    <property type="term" value="F:ATP binding"/>
    <property type="evidence" value="ECO:0007669"/>
    <property type="project" value="UniProtKB-KW"/>
</dbReference>
<dbReference type="Gene3D" id="3.30.40.230">
    <property type="match status" value="1"/>
</dbReference>
<dbReference type="Gene3D" id="3.30.930.10">
    <property type="entry name" value="Bira Bifunctional Protein, Domain 2"/>
    <property type="match status" value="1"/>
</dbReference>
<evidence type="ECO:0000256" key="8">
    <source>
        <dbReference type="ARBA" id="ARBA00022741"/>
    </source>
</evidence>
<dbReference type="InterPro" id="IPR006195">
    <property type="entry name" value="aa-tRNA-synth_II"/>
</dbReference>
<organism evidence="17 18">
    <name type="scientific">Arabidopsis arenosa</name>
    <name type="common">Sand rock-cress</name>
    <name type="synonym">Cardaminopsis arenosa</name>
    <dbReference type="NCBI Taxonomy" id="38785"/>
    <lineage>
        <taxon>Eukaryota</taxon>
        <taxon>Viridiplantae</taxon>
        <taxon>Streptophyta</taxon>
        <taxon>Embryophyta</taxon>
        <taxon>Tracheophyta</taxon>
        <taxon>Spermatophyta</taxon>
        <taxon>Magnoliopsida</taxon>
        <taxon>eudicotyledons</taxon>
        <taxon>Gunneridae</taxon>
        <taxon>Pentapetalae</taxon>
        <taxon>rosids</taxon>
        <taxon>malvids</taxon>
        <taxon>Brassicales</taxon>
        <taxon>Brassicaceae</taxon>
        <taxon>Camelineae</taxon>
        <taxon>Arabidopsis</taxon>
    </lineage>
</organism>
<feature type="coiled-coil region" evidence="14">
    <location>
        <begin position="450"/>
        <end position="477"/>
    </location>
</feature>
<dbReference type="GO" id="GO:0005739">
    <property type="term" value="C:mitochondrion"/>
    <property type="evidence" value="ECO:0007669"/>
    <property type="project" value="TreeGrafter"/>
</dbReference>
<evidence type="ECO:0000256" key="2">
    <source>
        <dbReference type="ARBA" id="ARBA00008226"/>
    </source>
</evidence>
<evidence type="ECO:0000256" key="14">
    <source>
        <dbReference type="SAM" id="Coils"/>
    </source>
</evidence>
<dbReference type="PANTHER" id="PTHR10745">
    <property type="entry name" value="GLYCYL-TRNA SYNTHETASE/DNA POLYMERASE SUBUNIT GAMMA-2"/>
    <property type="match status" value="1"/>
</dbReference>
<comment type="subunit">
    <text evidence="3">Homodimer.</text>
</comment>
<keyword evidence="5" id="KW-0963">Cytoplasm</keyword>
<protein>
    <recommendedName>
        <fullName evidence="4">glycine--tRNA ligase</fullName>
        <ecNumber evidence="4">6.1.1.14</ecNumber>
    </recommendedName>
    <alternativeName>
        <fullName evidence="12">Diadenosine tetraphosphate synthetase</fullName>
    </alternativeName>
</protein>
<feature type="transmembrane region" description="Helical" evidence="15">
    <location>
        <begin position="721"/>
        <end position="744"/>
    </location>
</feature>
<dbReference type="AlphaFoldDB" id="A0A8S2B8C9"/>
<dbReference type="FunFam" id="3.30.930.10:FF:000010">
    <property type="entry name" value="Glycyl-tRNA synthetase 1"/>
    <property type="match status" value="1"/>
</dbReference>
<evidence type="ECO:0000256" key="6">
    <source>
        <dbReference type="ARBA" id="ARBA00022598"/>
    </source>
</evidence>
<dbReference type="SUPFAM" id="SSF52954">
    <property type="entry name" value="Class II aaRS ABD-related"/>
    <property type="match status" value="1"/>
</dbReference>
<dbReference type="InterPro" id="IPR033731">
    <property type="entry name" value="GlyRS-like_core"/>
</dbReference>
<keyword evidence="14" id="KW-0175">Coiled coil</keyword>
<dbReference type="GO" id="GO:0070150">
    <property type="term" value="P:mitochondrial glycyl-tRNA aminoacylation"/>
    <property type="evidence" value="ECO:0007669"/>
    <property type="project" value="TreeGrafter"/>
</dbReference>
<evidence type="ECO:0000256" key="4">
    <source>
        <dbReference type="ARBA" id="ARBA00012829"/>
    </source>
</evidence>
<dbReference type="GO" id="GO:0004820">
    <property type="term" value="F:glycine-tRNA ligase activity"/>
    <property type="evidence" value="ECO:0007669"/>
    <property type="project" value="UniProtKB-EC"/>
</dbReference>
<evidence type="ECO:0000313" key="18">
    <source>
        <dbReference type="Proteomes" id="UP000682877"/>
    </source>
</evidence>
<dbReference type="Gene3D" id="3.30.720.200">
    <property type="match status" value="1"/>
</dbReference>
<evidence type="ECO:0000256" key="3">
    <source>
        <dbReference type="ARBA" id="ARBA00011738"/>
    </source>
</evidence>
<keyword evidence="10" id="KW-0648">Protein biosynthesis</keyword>
<keyword evidence="15" id="KW-1133">Transmembrane helix</keyword>
<dbReference type="SUPFAM" id="SSF55681">
    <property type="entry name" value="Class II aaRS and biotin synthetases"/>
    <property type="match status" value="1"/>
</dbReference>
<evidence type="ECO:0000256" key="15">
    <source>
        <dbReference type="SAM" id="Phobius"/>
    </source>
</evidence>
<dbReference type="CDD" id="cd00774">
    <property type="entry name" value="GlyRS-like_core"/>
    <property type="match status" value="1"/>
</dbReference>
<dbReference type="InterPro" id="IPR045864">
    <property type="entry name" value="aa-tRNA-synth_II/BPL/LPL"/>
</dbReference>
<keyword evidence="8" id="KW-0547">Nucleotide-binding</keyword>
<feature type="transmembrane region" description="Helical" evidence="15">
    <location>
        <begin position="776"/>
        <end position="799"/>
    </location>
</feature>
<dbReference type="NCBIfam" id="TIGR00389">
    <property type="entry name" value="glyS_dimeric"/>
    <property type="match status" value="1"/>
</dbReference>
<dbReference type="Proteomes" id="UP000682877">
    <property type="component" value="Chromosome 8"/>
</dbReference>
<name>A0A8S2B8C9_ARAAE</name>
<evidence type="ECO:0000256" key="13">
    <source>
        <dbReference type="ARBA" id="ARBA00047937"/>
    </source>
</evidence>
<dbReference type="InterPro" id="IPR002314">
    <property type="entry name" value="aa-tRNA-synt_IIb"/>
</dbReference>
<sequence>MEAPEQSLRPEKSLAVEDQGLAVRTLDDSQAAKPEINATIELPNKLKVEKSAVEKEREAFRQAVVKTLEHRLFFHKSFDIYKGVAGLYDFGPLGRDVELNVLSLWRKYFVNEEDMLEVACTALTPEVVFNASGHVKKFTDLMVKDLVDGNFHRADHLVKDYCENRKKDPTISAENAAELDHVISLVEDLSAEELGAKIKEYGITAPVTKNPLSHPPLPFNLMFQTSIGPTGSSIGYLRPETAQGIFNNFKKYYNENGQKLPFAVAQVGRVFRNEISPRQGLLRTREFTLAEVEHFVDPENKSHPKFPHVAKLEFLMFPREEQEKTGQSAKKLRLGEAVAKGIVNSETLGYFIGRVYLFLTRLGIDKERLRFRQHLANEMAHYAADCWDAEIECSYGWIECVGIADRSDYDLRAHSDKSGVALVAQEKLVEPKEVEKLVIKPVRKELGPAFKRNQENVAEALEAMNEQEAMKMKATLESEGEVEFYVCTLGKNVTIKKNMVSISKERKKVNTRDFTPVVIEPSFGIGRIMYCLYEHCFSTRPSKAGDKQLIVFRFSPLVAPTKCTVFPLVQNQQFEEATKFISKELKSHGIKQKIDITDISIGKRYARSDEIGVPFSITVDSETSVTIRERDSKDQVRVSLKEAASVVTSMVEEKMTWQDIWASFPHHSSHSCAAADESRDKQRKEALKIWCKLRLRGHNSTPSILLHRALRIKKRVKDHGIFVLAPWILVLQLFVAVIAIVGFYSQAVRLVANAEVTAPTSPFQQRHIKKMKLVQIYIVYEISGVPPSLLTMVVFLLYLSSSDFSPFGVENRILLTLCLR</sequence>
<dbReference type="GO" id="GO:0016740">
    <property type="term" value="F:transferase activity"/>
    <property type="evidence" value="ECO:0007669"/>
    <property type="project" value="UniProtKB-KW"/>
</dbReference>
<dbReference type="InterPro" id="IPR027031">
    <property type="entry name" value="Gly-tRNA_synthase/POLG2"/>
</dbReference>
<keyword evidence="15" id="KW-0812">Transmembrane</keyword>
<keyword evidence="15" id="KW-0472">Membrane</keyword>
<keyword evidence="11" id="KW-0030">Aminoacyl-tRNA synthetase</keyword>
<keyword evidence="9" id="KW-0067">ATP-binding</keyword>
<dbReference type="InterPro" id="IPR004154">
    <property type="entry name" value="Anticodon-bd"/>
</dbReference>
<evidence type="ECO:0000256" key="1">
    <source>
        <dbReference type="ARBA" id="ARBA00004496"/>
    </source>
</evidence>
<keyword evidence="6" id="KW-0436">Ligase</keyword>
<comment type="subcellular location">
    <subcellularLocation>
        <location evidence="1">Cytoplasm</location>
    </subcellularLocation>
</comment>
<evidence type="ECO:0000256" key="9">
    <source>
        <dbReference type="ARBA" id="ARBA00022840"/>
    </source>
</evidence>
<evidence type="ECO:0000256" key="10">
    <source>
        <dbReference type="ARBA" id="ARBA00022917"/>
    </source>
</evidence>
<evidence type="ECO:0000256" key="12">
    <source>
        <dbReference type="ARBA" id="ARBA00030057"/>
    </source>
</evidence>
<dbReference type="PROSITE" id="PS50862">
    <property type="entry name" value="AA_TRNA_LIGASE_II"/>
    <property type="match status" value="1"/>
</dbReference>
<dbReference type="InterPro" id="IPR002315">
    <property type="entry name" value="tRNA-synt_gly"/>
</dbReference>
<evidence type="ECO:0000259" key="16">
    <source>
        <dbReference type="PROSITE" id="PS50862"/>
    </source>
</evidence>
<gene>
    <name evidence="17" type="ORF">AARE701A_LOCUS20774</name>
</gene>
<dbReference type="FunFam" id="3.40.50.800:FF:000004">
    <property type="entry name" value="Glycine--tRNA ligase 2"/>
    <property type="match status" value="1"/>
</dbReference>
<keyword evidence="18" id="KW-1185">Reference proteome</keyword>
<dbReference type="PANTHER" id="PTHR10745:SF0">
    <property type="entry name" value="GLYCINE--TRNA LIGASE"/>
    <property type="match status" value="1"/>
</dbReference>
<dbReference type="FunFam" id="3.30.720.200:FF:000001">
    <property type="entry name" value="Glycine--tRNA ligase 2"/>
    <property type="match status" value="1"/>
</dbReference>
<feature type="domain" description="Aminoacyl-transfer RNA synthetases class-II family profile" evidence="16">
    <location>
        <begin position="182"/>
        <end position="541"/>
    </location>
</feature>
<accession>A0A8S2B8C9</accession>